<keyword evidence="1" id="KW-0732">Signal</keyword>
<dbReference type="EMBL" id="JANWOI010000003">
    <property type="protein sequence ID" value="MDA5194372.1"/>
    <property type="molecule type" value="Genomic_DNA"/>
</dbReference>
<proteinExistence type="predicted"/>
<feature type="chain" id="PRO_5040777145" evidence="1">
    <location>
        <begin position="24"/>
        <end position="364"/>
    </location>
</feature>
<accession>A0A9X3Z7N9</accession>
<gene>
    <name evidence="2" type="ORF">NYP16_10460</name>
</gene>
<feature type="signal peptide" evidence="1">
    <location>
        <begin position="1"/>
        <end position="23"/>
    </location>
</feature>
<keyword evidence="3" id="KW-1185">Reference proteome</keyword>
<protein>
    <submittedName>
        <fullName evidence="2">DUF2066 domain-containing protein</fullName>
    </submittedName>
</protein>
<reference evidence="2" key="1">
    <citation type="submission" date="2022-08" db="EMBL/GenBank/DDBJ databases">
        <authorList>
            <person name="Vandamme P."/>
            <person name="Hettiarachchi A."/>
            <person name="Peeters C."/>
            <person name="Cnockaert M."/>
            <person name="Carlier A."/>
        </authorList>
    </citation>
    <scope>NUCLEOTIDE SEQUENCE</scope>
    <source>
        <strain evidence="2">LMG 31809</strain>
    </source>
</reference>
<comment type="caution">
    <text evidence="2">The sequence shown here is derived from an EMBL/GenBank/DDBJ whole genome shotgun (WGS) entry which is preliminary data.</text>
</comment>
<evidence type="ECO:0000256" key="1">
    <source>
        <dbReference type="SAM" id="SignalP"/>
    </source>
</evidence>
<reference evidence="2" key="2">
    <citation type="journal article" date="2023" name="Syst. Appl. Microbiol.">
        <title>Govania unica gen. nov., sp. nov., a rare biosphere bacterium that represents a novel family in the class Alphaproteobacteria.</title>
        <authorList>
            <person name="Vandamme P."/>
            <person name="Peeters C."/>
            <person name="Hettiarachchi A."/>
            <person name="Cnockaert M."/>
            <person name="Carlier A."/>
        </authorList>
    </citation>
    <scope>NUCLEOTIDE SEQUENCE</scope>
    <source>
        <strain evidence="2">LMG 31809</strain>
    </source>
</reference>
<dbReference type="InterPro" id="IPR018642">
    <property type="entry name" value="DUF2066"/>
</dbReference>
<evidence type="ECO:0000313" key="3">
    <source>
        <dbReference type="Proteomes" id="UP001141619"/>
    </source>
</evidence>
<sequence length="364" mass="39258">MAYIQRLLLALALLCGMVPAVHAADVYTVEAVPVDVTAKSAAEARPTAMATGQTKAFEILMRRMLRPEDAARASASVTPAVIASFVQGVEIANERTSSVRYLAHMTVKFSPVKIRDFLKGRAYPYSDSMAPPLLVLPVLDRDGAKLLWEPDNTWLRAWGQADIRNRLIHVILPRGGAEDQALLSSYDATNAEAPAVKALAARYGVTEALPVQAILRPAQGGYSVTVSAPALASGAPAYSGTFAAATDQDLPKTFEIAAAAVVAHLDSWWKGRTLMRLDEAGDVTAMVPLRQISDWPEVMRRLDRVTLVQSYILKTLKLGEAELQLHYAGALDQLKSVLATNGLVLREEGGKSLLMLQEMATGTP</sequence>
<dbReference type="RefSeq" id="WP_274944075.1">
    <property type="nucleotide sequence ID" value="NZ_JANWOI010000003.1"/>
</dbReference>
<evidence type="ECO:0000313" key="2">
    <source>
        <dbReference type="EMBL" id="MDA5194372.1"/>
    </source>
</evidence>
<dbReference type="AlphaFoldDB" id="A0A9X3Z7N9"/>
<organism evidence="2 3">
    <name type="scientific">Govanella unica</name>
    <dbReference type="NCBI Taxonomy" id="2975056"/>
    <lineage>
        <taxon>Bacteria</taxon>
        <taxon>Pseudomonadati</taxon>
        <taxon>Pseudomonadota</taxon>
        <taxon>Alphaproteobacteria</taxon>
        <taxon>Emcibacterales</taxon>
        <taxon>Govanellaceae</taxon>
        <taxon>Govanella</taxon>
    </lineage>
</organism>
<dbReference type="Pfam" id="PF09839">
    <property type="entry name" value="DUF2066"/>
    <property type="match status" value="1"/>
</dbReference>
<dbReference type="Proteomes" id="UP001141619">
    <property type="component" value="Unassembled WGS sequence"/>
</dbReference>
<name>A0A9X3Z7N9_9PROT</name>